<comment type="caution">
    <text evidence="3">The sequence shown here is derived from an EMBL/GenBank/DDBJ whole genome shotgun (WGS) entry which is preliminary data.</text>
</comment>
<dbReference type="RefSeq" id="WP_106092296.1">
    <property type="nucleotide sequence ID" value="NZ_PVNL01000110.1"/>
</dbReference>
<evidence type="ECO:0000256" key="2">
    <source>
        <dbReference type="SAM" id="SignalP"/>
    </source>
</evidence>
<dbReference type="EMBL" id="PVNL01000110">
    <property type="protein sequence ID" value="PRQ03143.1"/>
    <property type="molecule type" value="Genomic_DNA"/>
</dbReference>
<dbReference type="InterPro" id="IPR011042">
    <property type="entry name" value="6-blade_b-propeller_TolB-like"/>
</dbReference>
<organism evidence="3 4">
    <name type="scientific">Enhygromyxa salina</name>
    <dbReference type="NCBI Taxonomy" id="215803"/>
    <lineage>
        <taxon>Bacteria</taxon>
        <taxon>Pseudomonadati</taxon>
        <taxon>Myxococcota</taxon>
        <taxon>Polyangia</taxon>
        <taxon>Nannocystales</taxon>
        <taxon>Nannocystaceae</taxon>
        <taxon>Enhygromyxa</taxon>
    </lineage>
</organism>
<feature type="chain" id="PRO_5015491324" description="NHL repeat protein" evidence="2">
    <location>
        <begin position="32"/>
        <end position="346"/>
    </location>
</feature>
<feature type="region of interest" description="Disordered" evidence="1">
    <location>
        <begin position="219"/>
        <end position="259"/>
    </location>
</feature>
<dbReference type="AlphaFoldDB" id="A0A2S9YDF9"/>
<dbReference type="Gene3D" id="2.120.10.30">
    <property type="entry name" value="TolB, C-terminal domain"/>
    <property type="match status" value="1"/>
</dbReference>
<gene>
    <name evidence="3" type="ORF">ENSA7_54140</name>
</gene>
<evidence type="ECO:0000256" key="1">
    <source>
        <dbReference type="SAM" id="MobiDB-lite"/>
    </source>
</evidence>
<dbReference type="OrthoDB" id="5520189at2"/>
<evidence type="ECO:0000313" key="4">
    <source>
        <dbReference type="Proteomes" id="UP000238823"/>
    </source>
</evidence>
<feature type="signal peptide" evidence="2">
    <location>
        <begin position="1"/>
        <end position="31"/>
    </location>
</feature>
<protein>
    <recommendedName>
        <fullName evidence="5">NHL repeat protein</fullName>
    </recommendedName>
</protein>
<keyword evidence="2" id="KW-0732">Signal</keyword>
<accession>A0A2S9YDF9</accession>
<dbReference type="SUPFAM" id="SSF63829">
    <property type="entry name" value="Calcium-dependent phosphotriesterase"/>
    <property type="match status" value="1"/>
</dbReference>
<proteinExistence type="predicted"/>
<reference evidence="3 4" key="1">
    <citation type="submission" date="2018-03" db="EMBL/GenBank/DDBJ databases">
        <title>Draft Genome Sequences of the Obligatory Marine Myxobacteria Enhygromyxa salina SWB007.</title>
        <authorList>
            <person name="Poehlein A."/>
            <person name="Moghaddam J.A."/>
            <person name="Harms H."/>
            <person name="Alanjari M."/>
            <person name="Koenig G.M."/>
            <person name="Daniel R."/>
            <person name="Schaeberle T.F."/>
        </authorList>
    </citation>
    <scope>NUCLEOTIDE SEQUENCE [LARGE SCALE GENOMIC DNA]</scope>
    <source>
        <strain evidence="3 4">SWB007</strain>
    </source>
</reference>
<sequence length="346" mass="36635">MSTRCASAANGFALAGLALCWACGGPPSAEASETEETTATTGEPYDCADLPAPRIRQLDGPIGAADVAFDESGNLIGSNTQDLFRASSVTGQPSLWVPGIPSRAAVRQLSDGRVAVVQEMFFRVLVLTPDGSSELLASNLEYPFGLVEDREGNIFIGDERRIMRVDAASGETHVWLETPSFSSRWISFDRDYDGLFIGGRSPIIYRVPISASGQAGTPIEWGTLPLDDNPPLEPDETGGDTGAETGSETGDREPSGDPGVLALVDGLGVDACGNVYAAEFHSRGLYKIPAGGGDGELFVGWTEIEYGHGLQWGSGLGEWSATSLFLPQPYNEYNVIEVEIGVPTKP</sequence>
<name>A0A2S9YDF9_9BACT</name>
<dbReference type="Proteomes" id="UP000238823">
    <property type="component" value="Unassembled WGS sequence"/>
</dbReference>
<evidence type="ECO:0008006" key="5">
    <source>
        <dbReference type="Google" id="ProtNLM"/>
    </source>
</evidence>
<evidence type="ECO:0000313" key="3">
    <source>
        <dbReference type="EMBL" id="PRQ03143.1"/>
    </source>
</evidence>